<dbReference type="InterPro" id="IPR039294">
    <property type="entry name" value="EIF1AD"/>
</dbReference>
<evidence type="ECO:0000313" key="5">
    <source>
        <dbReference type="Proteomes" id="UP000789508"/>
    </source>
</evidence>
<keyword evidence="2" id="KW-0694">RNA-binding</keyword>
<dbReference type="InterPro" id="IPR012340">
    <property type="entry name" value="NA-bd_OB-fold"/>
</dbReference>
<evidence type="ECO:0000256" key="1">
    <source>
        <dbReference type="ARBA" id="ARBA00007340"/>
    </source>
</evidence>
<dbReference type="InterPro" id="IPR001253">
    <property type="entry name" value="TIF_eIF-1A"/>
</dbReference>
<sequence>MARKQKTTNKLLTTTPLPTSNQKIARVLSSRGKNLFEVEYVDTANVTITNKSATLCRLPPKFRNLVWVKRGSFVIITLLNSDRASKNKIGGEIVHVLLTEHVKQLKLGDIWPKEFDNTDNTRALETDNNKIIRKYESNGRY</sequence>
<reference evidence="4" key="1">
    <citation type="submission" date="2021-06" db="EMBL/GenBank/DDBJ databases">
        <authorList>
            <person name="Kallberg Y."/>
            <person name="Tangrot J."/>
            <person name="Rosling A."/>
        </authorList>
    </citation>
    <scope>NUCLEOTIDE SEQUENCE</scope>
    <source>
        <strain evidence="4">FL130A</strain>
    </source>
</reference>
<evidence type="ECO:0000256" key="2">
    <source>
        <dbReference type="ARBA" id="ARBA00022884"/>
    </source>
</evidence>
<dbReference type="GO" id="GO:0005634">
    <property type="term" value="C:nucleus"/>
    <property type="evidence" value="ECO:0007669"/>
    <property type="project" value="TreeGrafter"/>
</dbReference>
<feature type="domain" description="S1-like" evidence="3">
    <location>
        <begin position="21"/>
        <end position="96"/>
    </location>
</feature>
<dbReference type="Proteomes" id="UP000789508">
    <property type="component" value="Unassembled WGS sequence"/>
</dbReference>
<dbReference type="Gene3D" id="2.40.50.140">
    <property type="entry name" value="Nucleic acid-binding proteins"/>
    <property type="match status" value="1"/>
</dbReference>
<dbReference type="AlphaFoldDB" id="A0A9N9HF46"/>
<dbReference type="EMBL" id="CAJVPS010014083">
    <property type="protein sequence ID" value="CAG8680522.1"/>
    <property type="molecule type" value="Genomic_DNA"/>
</dbReference>
<dbReference type="Pfam" id="PF01176">
    <property type="entry name" value="eIF-1a"/>
    <property type="match status" value="1"/>
</dbReference>
<proteinExistence type="inferred from homology"/>
<dbReference type="OrthoDB" id="1738325at2759"/>
<dbReference type="GO" id="GO:0003743">
    <property type="term" value="F:translation initiation factor activity"/>
    <property type="evidence" value="ECO:0007669"/>
    <property type="project" value="InterPro"/>
</dbReference>
<protein>
    <submittedName>
        <fullName evidence="4">10419_t:CDS:1</fullName>
    </submittedName>
</protein>
<keyword evidence="5" id="KW-1185">Reference proteome</keyword>
<dbReference type="PANTHER" id="PTHR21641">
    <property type="entry name" value="TRANSLATION INITIATION FACTOR-RELATED"/>
    <property type="match status" value="1"/>
</dbReference>
<dbReference type="InterPro" id="IPR006196">
    <property type="entry name" value="RNA-binding_domain_S1_IF1"/>
</dbReference>
<evidence type="ECO:0000259" key="3">
    <source>
        <dbReference type="Pfam" id="PF01176"/>
    </source>
</evidence>
<evidence type="ECO:0000313" key="4">
    <source>
        <dbReference type="EMBL" id="CAG8680522.1"/>
    </source>
</evidence>
<dbReference type="SUPFAM" id="SSF50249">
    <property type="entry name" value="Nucleic acid-binding proteins"/>
    <property type="match status" value="1"/>
</dbReference>
<name>A0A9N9HF46_9GLOM</name>
<organism evidence="4 5">
    <name type="scientific">Ambispora leptoticha</name>
    <dbReference type="NCBI Taxonomy" id="144679"/>
    <lineage>
        <taxon>Eukaryota</taxon>
        <taxon>Fungi</taxon>
        <taxon>Fungi incertae sedis</taxon>
        <taxon>Mucoromycota</taxon>
        <taxon>Glomeromycotina</taxon>
        <taxon>Glomeromycetes</taxon>
        <taxon>Archaeosporales</taxon>
        <taxon>Ambisporaceae</taxon>
        <taxon>Ambispora</taxon>
    </lineage>
</organism>
<dbReference type="PANTHER" id="PTHR21641:SF0">
    <property type="entry name" value="RNA-BINDING PROTEIN EIF1AD-RELATED"/>
    <property type="match status" value="1"/>
</dbReference>
<accession>A0A9N9HF46</accession>
<comment type="caution">
    <text evidence="4">The sequence shown here is derived from an EMBL/GenBank/DDBJ whole genome shotgun (WGS) entry which is preliminary data.</text>
</comment>
<dbReference type="GO" id="GO:0003723">
    <property type="term" value="F:RNA binding"/>
    <property type="evidence" value="ECO:0007669"/>
    <property type="project" value="UniProtKB-KW"/>
</dbReference>
<comment type="similarity">
    <text evidence="1">Belongs to the EIF1AD family.</text>
</comment>
<dbReference type="SMART" id="SM00652">
    <property type="entry name" value="eIF1a"/>
    <property type="match status" value="1"/>
</dbReference>
<gene>
    <name evidence="4" type="ORF">ALEPTO_LOCUS10846</name>
</gene>